<dbReference type="InterPro" id="IPR007837">
    <property type="entry name" value="DinB"/>
</dbReference>
<dbReference type="InterPro" id="IPR034660">
    <property type="entry name" value="DinB/YfiT-like"/>
</dbReference>
<dbReference type="Pfam" id="PF05163">
    <property type="entry name" value="DinB"/>
    <property type="match status" value="1"/>
</dbReference>
<evidence type="ECO:0000256" key="2">
    <source>
        <dbReference type="ARBA" id="ARBA00022723"/>
    </source>
</evidence>
<comment type="similarity">
    <text evidence="1">Belongs to the DinB family.</text>
</comment>
<dbReference type="RefSeq" id="WP_343768302.1">
    <property type="nucleotide sequence ID" value="NZ_BAAAFG010000016.1"/>
</dbReference>
<evidence type="ECO:0000256" key="1">
    <source>
        <dbReference type="ARBA" id="ARBA00008635"/>
    </source>
</evidence>
<proteinExistence type="inferred from homology"/>
<evidence type="ECO:0008006" key="5">
    <source>
        <dbReference type="Google" id="ProtNLM"/>
    </source>
</evidence>
<evidence type="ECO:0000313" key="3">
    <source>
        <dbReference type="EMBL" id="GAA0873374.1"/>
    </source>
</evidence>
<protein>
    <recommendedName>
        <fullName evidence="5">DinB family protein</fullName>
    </recommendedName>
</protein>
<comment type="caution">
    <text evidence="3">The sequence shown here is derived from an EMBL/GenBank/DDBJ whole genome shotgun (WGS) entry which is preliminary data.</text>
</comment>
<gene>
    <name evidence="3" type="ORF">GCM10009117_25210</name>
</gene>
<name>A0ABN1MKH5_9FLAO</name>
<organism evidence="3 4">
    <name type="scientific">Gangjinia marincola</name>
    <dbReference type="NCBI Taxonomy" id="578463"/>
    <lineage>
        <taxon>Bacteria</taxon>
        <taxon>Pseudomonadati</taxon>
        <taxon>Bacteroidota</taxon>
        <taxon>Flavobacteriia</taxon>
        <taxon>Flavobacteriales</taxon>
        <taxon>Flavobacteriaceae</taxon>
        <taxon>Gangjinia</taxon>
    </lineage>
</organism>
<dbReference type="SUPFAM" id="SSF109854">
    <property type="entry name" value="DinB/YfiT-like putative metalloenzymes"/>
    <property type="match status" value="1"/>
</dbReference>
<sequence>MRNEELVRKWKGNKRYTLKFVDALPKEDFDFKPSSEVKSYKSQLSHITSWLRTHSRFVTDNAFAKSSLRDSRPTGERSGKAKLTSKDLIRTALEEFFDAFLEKLEQMTDEQLNETVDVWYGKRTRYEIANVMDNHLSHHRGQLVVYLRLKNVKPPSYLGW</sequence>
<dbReference type="Proteomes" id="UP001500507">
    <property type="component" value="Unassembled WGS sequence"/>
</dbReference>
<reference evidence="3 4" key="1">
    <citation type="journal article" date="2019" name="Int. J. Syst. Evol. Microbiol.">
        <title>The Global Catalogue of Microorganisms (GCM) 10K type strain sequencing project: providing services to taxonomists for standard genome sequencing and annotation.</title>
        <authorList>
            <consortium name="The Broad Institute Genomics Platform"/>
            <consortium name="The Broad Institute Genome Sequencing Center for Infectious Disease"/>
            <person name="Wu L."/>
            <person name="Ma J."/>
        </authorList>
    </citation>
    <scope>NUCLEOTIDE SEQUENCE [LARGE SCALE GENOMIC DNA]</scope>
    <source>
        <strain evidence="3 4">JCM 16082</strain>
    </source>
</reference>
<evidence type="ECO:0000313" key="4">
    <source>
        <dbReference type="Proteomes" id="UP001500507"/>
    </source>
</evidence>
<keyword evidence="2" id="KW-0479">Metal-binding</keyword>
<dbReference type="EMBL" id="BAAAFG010000016">
    <property type="protein sequence ID" value="GAA0873374.1"/>
    <property type="molecule type" value="Genomic_DNA"/>
</dbReference>
<accession>A0ABN1MKH5</accession>
<keyword evidence="4" id="KW-1185">Reference proteome</keyword>
<dbReference type="Gene3D" id="1.20.120.450">
    <property type="entry name" value="dinb family like domain"/>
    <property type="match status" value="1"/>
</dbReference>